<dbReference type="EC" id="2.7.7.7" evidence="1"/>
<dbReference type="PANTHER" id="PTHR34388:SF1">
    <property type="entry name" value="DNA POLYMERASE III SUBUNIT DELTA"/>
    <property type="match status" value="1"/>
</dbReference>
<dbReference type="Gene3D" id="1.20.272.10">
    <property type="match status" value="1"/>
</dbReference>
<name>A0A859FDE4_9BACI</name>
<keyword evidence="6" id="KW-0239">DNA-directed DNA polymerase</keyword>
<comment type="catalytic activity">
    <reaction evidence="8">
        <text>DNA(n) + a 2'-deoxyribonucleoside 5'-triphosphate = DNA(n+1) + diphosphate</text>
        <dbReference type="Rhea" id="RHEA:22508"/>
        <dbReference type="Rhea" id="RHEA-COMP:17339"/>
        <dbReference type="Rhea" id="RHEA-COMP:17340"/>
        <dbReference type="ChEBI" id="CHEBI:33019"/>
        <dbReference type="ChEBI" id="CHEBI:61560"/>
        <dbReference type="ChEBI" id="CHEBI:173112"/>
        <dbReference type="EC" id="2.7.7.7"/>
    </reaction>
</comment>
<evidence type="ECO:0000256" key="6">
    <source>
        <dbReference type="ARBA" id="ARBA00022932"/>
    </source>
</evidence>
<dbReference type="InterPro" id="IPR027417">
    <property type="entry name" value="P-loop_NTPase"/>
</dbReference>
<dbReference type="InterPro" id="IPR010372">
    <property type="entry name" value="DNA_pol3_delta_N"/>
</dbReference>
<comment type="similarity">
    <text evidence="7">Belongs to the DNA polymerase HolA subunit family.</text>
</comment>
<keyword evidence="5" id="KW-0235">DNA replication</keyword>
<evidence type="ECO:0000256" key="7">
    <source>
        <dbReference type="ARBA" id="ARBA00034754"/>
    </source>
</evidence>
<dbReference type="InterPro" id="IPR008921">
    <property type="entry name" value="DNA_pol3_clamp-load_cplx_C"/>
</dbReference>
<reference evidence="12" key="1">
    <citation type="submission" date="2019-07" db="EMBL/GenBank/DDBJ databases">
        <title>Bacillus alkalisoli sp. nov. isolated from saline soil.</title>
        <authorList>
            <person name="Sun J.-Q."/>
            <person name="Xu L."/>
        </authorList>
    </citation>
    <scope>NUCLEOTIDE SEQUENCE [LARGE SCALE GENOMIC DNA]</scope>
    <source>
        <strain evidence="12">M4U3P1</strain>
    </source>
</reference>
<protein>
    <recommendedName>
        <fullName evidence="2">DNA polymerase III subunit delta</fullName>
        <ecNumber evidence="1">2.7.7.7</ecNumber>
    </recommendedName>
</protein>
<dbReference type="EMBL" id="CP041372">
    <property type="protein sequence ID" value="QKS70841.1"/>
    <property type="molecule type" value="Genomic_DNA"/>
</dbReference>
<dbReference type="SUPFAM" id="SSF52540">
    <property type="entry name" value="P-loop containing nucleoside triphosphate hydrolases"/>
    <property type="match status" value="1"/>
</dbReference>
<evidence type="ECO:0000256" key="2">
    <source>
        <dbReference type="ARBA" id="ARBA00017703"/>
    </source>
</evidence>
<dbReference type="PANTHER" id="PTHR34388">
    <property type="entry name" value="DNA POLYMERASE III SUBUNIT DELTA"/>
    <property type="match status" value="1"/>
</dbReference>
<dbReference type="Proteomes" id="UP000318138">
    <property type="component" value="Chromosome"/>
</dbReference>
<evidence type="ECO:0000313" key="12">
    <source>
        <dbReference type="Proteomes" id="UP000318138"/>
    </source>
</evidence>
<dbReference type="GO" id="GO:0003887">
    <property type="term" value="F:DNA-directed DNA polymerase activity"/>
    <property type="evidence" value="ECO:0007669"/>
    <property type="project" value="UniProtKB-KW"/>
</dbReference>
<keyword evidence="4 11" id="KW-0548">Nucleotidyltransferase</keyword>
<keyword evidence="12" id="KW-1185">Reference proteome</keyword>
<dbReference type="KEGG" id="psua:FLK61_29355"/>
<dbReference type="Pfam" id="PF06144">
    <property type="entry name" value="DNA_pol3_delta"/>
    <property type="match status" value="1"/>
</dbReference>
<dbReference type="AlphaFoldDB" id="A0A859FDE4"/>
<sequence length="338" mass="38301">MSYLKVSSDIQKGNIAPIYLLYGTETYLIEDIIQKVINSVLHVDEHDMKLVRYDMTETSIDEAIEEAYTFPFMGGMKVVIAQDAGFLTGAKQKLSFEHTIQKLVEYVDHAPEETVFILTTGAEKLDERKKVVKSLKKSATVLHAAPLEQKELMQWIAEKAKELGVTIEREAASYLIEVVGDHLLLLSSELSKLALYNGDETTITKKEVELLVPRSFEQDIFALVDAVVKRNATRSMRIYRDLLKQKEAPLKILSLMVRQFRILYQVKQLVKQGYGEKMIAGRIKQHPYAVKLASKQVASFQTSELANLIKELAELDFSIKTGKVSDELGVELFLLKRS</sequence>
<evidence type="ECO:0000313" key="11">
    <source>
        <dbReference type="EMBL" id="QKS70841.1"/>
    </source>
</evidence>
<dbReference type="GO" id="GO:0006261">
    <property type="term" value="P:DNA-templated DNA replication"/>
    <property type="evidence" value="ECO:0007669"/>
    <property type="project" value="TreeGrafter"/>
</dbReference>
<organism evidence="11 12">
    <name type="scientific">Paenalkalicoccus suaedae</name>
    <dbReference type="NCBI Taxonomy" id="2592382"/>
    <lineage>
        <taxon>Bacteria</taxon>
        <taxon>Bacillati</taxon>
        <taxon>Bacillota</taxon>
        <taxon>Bacilli</taxon>
        <taxon>Bacillales</taxon>
        <taxon>Bacillaceae</taxon>
        <taxon>Paenalkalicoccus</taxon>
    </lineage>
</organism>
<dbReference type="InterPro" id="IPR005790">
    <property type="entry name" value="DNA_polIII_delta"/>
</dbReference>
<dbReference type="InterPro" id="IPR048466">
    <property type="entry name" value="DNA_pol3_delta-like_C"/>
</dbReference>
<dbReference type="Gene3D" id="3.40.50.300">
    <property type="entry name" value="P-loop containing nucleotide triphosphate hydrolases"/>
    <property type="match status" value="1"/>
</dbReference>
<dbReference type="Gene3D" id="1.10.8.60">
    <property type="match status" value="1"/>
</dbReference>
<evidence type="ECO:0000259" key="9">
    <source>
        <dbReference type="Pfam" id="PF06144"/>
    </source>
</evidence>
<accession>A0A859FDE4</accession>
<feature type="domain" description="DNA polymerase III delta N-terminal" evidence="9">
    <location>
        <begin position="19"/>
        <end position="144"/>
    </location>
</feature>
<dbReference type="NCBIfam" id="TIGR01128">
    <property type="entry name" value="holA"/>
    <property type="match status" value="1"/>
</dbReference>
<proteinExistence type="inferred from homology"/>
<evidence type="ECO:0000259" key="10">
    <source>
        <dbReference type="Pfam" id="PF21694"/>
    </source>
</evidence>
<evidence type="ECO:0000256" key="3">
    <source>
        <dbReference type="ARBA" id="ARBA00022679"/>
    </source>
</evidence>
<dbReference type="Pfam" id="PF21694">
    <property type="entry name" value="DNA_pol3_delta_C"/>
    <property type="match status" value="1"/>
</dbReference>
<dbReference type="RefSeq" id="WP_176008875.1">
    <property type="nucleotide sequence ID" value="NZ_CP041372.2"/>
</dbReference>
<dbReference type="SUPFAM" id="SSF48019">
    <property type="entry name" value="post-AAA+ oligomerization domain-like"/>
    <property type="match status" value="1"/>
</dbReference>
<evidence type="ECO:0000256" key="1">
    <source>
        <dbReference type="ARBA" id="ARBA00012417"/>
    </source>
</evidence>
<evidence type="ECO:0000256" key="5">
    <source>
        <dbReference type="ARBA" id="ARBA00022705"/>
    </source>
</evidence>
<keyword evidence="3 11" id="KW-0808">Transferase</keyword>
<dbReference type="GO" id="GO:0009360">
    <property type="term" value="C:DNA polymerase III complex"/>
    <property type="evidence" value="ECO:0007669"/>
    <property type="project" value="InterPro"/>
</dbReference>
<evidence type="ECO:0000256" key="4">
    <source>
        <dbReference type="ARBA" id="ARBA00022695"/>
    </source>
</evidence>
<dbReference type="GO" id="GO:0003677">
    <property type="term" value="F:DNA binding"/>
    <property type="evidence" value="ECO:0007669"/>
    <property type="project" value="InterPro"/>
</dbReference>
<gene>
    <name evidence="11" type="primary">holA</name>
    <name evidence="11" type="ORF">FLK61_29355</name>
</gene>
<evidence type="ECO:0000256" key="8">
    <source>
        <dbReference type="ARBA" id="ARBA00049244"/>
    </source>
</evidence>
<feature type="domain" description="DNA polymerase III delta subunit-like C-terminal" evidence="10">
    <location>
        <begin position="217"/>
        <end position="336"/>
    </location>
</feature>